<proteinExistence type="predicted"/>
<dbReference type="AlphaFoldDB" id="A0A0E9SR36"/>
<dbReference type="EMBL" id="GBXM01065432">
    <property type="protein sequence ID" value="JAH43145.1"/>
    <property type="molecule type" value="Transcribed_RNA"/>
</dbReference>
<accession>A0A0E9SR36</accession>
<reference evidence="1" key="1">
    <citation type="submission" date="2014-11" db="EMBL/GenBank/DDBJ databases">
        <authorList>
            <person name="Amaro Gonzalez C."/>
        </authorList>
    </citation>
    <scope>NUCLEOTIDE SEQUENCE</scope>
</reference>
<reference evidence="1" key="2">
    <citation type="journal article" date="2015" name="Fish Shellfish Immunol.">
        <title>Early steps in the European eel (Anguilla anguilla)-Vibrio vulnificus interaction in the gills: Role of the RtxA13 toxin.</title>
        <authorList>
            <person name="Callol A."/>
            <person name="Pajuelo D."/>
            <person name="Ebbesson L."/>
            <person name="Teles M."/>
            <person name="MacKenzie S."/>
            <person name="Amaro C."/>
        </authorList>
    </citation>
    <scope>NUCLEOTIDE SEQUENCE</scope>
</reference>
<organism evidence="1">
    <name type="scientific">Anguilla anguilla</name>
    <name type="common">European freshwater eel</name>
    <name type="synonym">Muraena anguilla</name>
    <dbReference type="NCBI Taxonomy" id="7936"/>
    <lineage>
        <taxon>Eukaryota</taxon>
        <taxon>Metazoa</taxon>
        <taxon>Chordata</taxon>
        <taxon>Craniata</taxon>
        <taxon>Vertebrata</taxon>
        <taxon>Euteleostomi</taxon>
        <taxon>Actinopterygii</taxon>
        <taxon>Neopterygii</taxon>
        <taxon>Teleostei</taxon>
        <taxon>Anguilliformes</taxon>
        <taxon>Anguillidae</taxon>
        <taxon>Anguilla</taxon>
    </lineage>
</organism>
<evidence type="ECO:0000313" key="1">
    <source>
        <dbReference type="EMBL" id="JAH43145.1"/>
    </source>
</evidence>
<protein>
    <submittedName>
        <fullName evidence="1">Uncharacterized protein</fullName>
    </submittedName>
</protein>
<sequence>MDLSYVRLTRFLQVANRELKCEKITSQLAQLQTGLKNRFPERSFTVFLNVFFSLRSLHITS</sequence>
<name>A0A0E9SR36_ANGAN</name>